<reference evidence="3" key="2">
    <citation type="submission" date="2025-08" db="UniProtKB">
        <authorList>
            <consortium name="Ensembl"/>
        </authorList>
    </citation>
    <scope>IDENTIFICATION</scope>
</reference>
<evidence type="ECO:0000313" key="4">
    <source>
        <dbReference type="Proteomes" id="UP000314982"/>
    </source>
</evidence>
<organism evidence="3 4">
    <name type="scientific">Hucho hucho</name>
    <name type="common">huchen</name>
    <dbReference type="NCBI Taxonomy" id="62062"/>
    <lineage>
        <taxon>Eukaryota</taxon>
        <taxon>Metazoa</taxon>
        <taxon>Chordata</taxon>
        <taxon>Craniata</taxon>
        <taxon>Vertebrata</taxon>
        <taxon>Euteleostomi</taxon>
        <taxon>Actinopterygii</taxon>
        <taxon>Neopterygii</taxon>
        <taxon>Teleostei</taxon>
        <taxon>Protacanthopterygii</taxon>
        <taxon>Salmoniformes</taxon>
        <taxon>Salmonidae</taxon>
        <taxon>Salmoninae</taxon>
        <taxon>Hucho</taxon>
    </lineage>
</organism>
<dbReference type="AlphaFoldDB" id="A0A4W5L4P6"/>
<reference evidence="3" key="3">
    <citation type="submission" date="2025-09" db="UniProtKB">
        <authorList>
            <consortium name="Ensembl"/>
        </authorList>
    </citation>
    <scope>IDENTIFICATION</scope>
</reference>
<dbReference type="Proteomes" id="UP000314982">
    <property type="component" value="Unassembled WGS sequence"/>
</dbReference>
<protein>
    <submittedName>
        <fullName evidence="3">Uncharacterized protein</fullName>
    </submittedName>
</protein>
<reference evidence="4" key="1">
    <citation type="submission" date="2018-06" db="EMBL/GenBank/DDBJ databases">
        <title>Genome assembly of Danube salmon.</title>
        <authorList>
            <person name="Macqueen D.J."/>
            <person name="Gundappa M.K."/>
        </authorList>
    </citation>
    <scope>NUCLEOTIDE SEQUENCE [LARGE SCALE GENOMIC DNA]</scope>
</reference>
<dbReference type="InterPro" id="IPR056310">
    <property type="entry name" value="Ig-CFAP74_4th"/>
</dbReference>
<keyword evidence="4" id="KW-1185">Reference proteome</keyword>
<sequence>MEILPKTGYIQARSSFNAKLKFLPRRSLFEDAKTFFDSETGVLEVPLTVQVADQVRPVPFTVHAVITSSDLCFDRTEVDFGHCSIYESVKTSVHLTNLTLLPQDFGFLSIPQVRPPFA</sequence>
<evidence type="ECO:0000259" key="2">
    <source>
        <dbReference type="Pfam" id="PF24798"/>
    </source>
</evidence>
<dbReference type="InterPro" id="IPR056307">
    <property type="entry name" value="Ig-CFAP74_3rd"/>
</dbReference>
<dbReference type="Pfam" id="PF24778">
    <property type="entry name" value="Ig-CFAP74_3rd"/>
    <property type="match status" value="1"/>
</dbReference>
<feature type="domain" description="CFAP74 fourth Ig-like" evidence="2">
    <location>
        <begin position="73"/>
        <end position="112"/>
    </location>
</feature>
<name>A0A4W5L4P6_9TELE</name>
<dbReference type="GeneTree" id="ENSGT00900000141054"/>
<feature type="domain" description="CFAP74 third Ig-like" evidence="1">
    <location>
        <begin position="1"/>
        <end position="67"/>
    </location>
</feature>
<evidence type="ECO:0000313" key="3">
    <source>
        <dbReference type="Ensembl" id="ENSHHUP00000019904.1"/>
    </source>
</evidence>
<dbReference type="Ensembl" id="ENSHHUT00000020642.1">
    <property type="protein sequence ID" value="ENSHHUP00000019904.1"/>
    <property type="gene ID" value="ENSHHUG00000012452.1"/>
</dbReference>
<proteinExistence type="predicted"/>
<evidence type="ECO:0000259" key="1">
    <source>
        <dbReference type="Pfam" id="PF24778"/>
    </source>
</evidence>
<dbReference type="Pfam" id="PF24798">
    <property type="entry name" value="Ig-CFAP74_4th"/>
    <property type="match status" value="1"/>
</dbReference>
<dbReference type="PANTHER" id="PTHR22538:SF0">
    <property type="entry name" value="CILIA- AND FLAGELLA-ASSOCIATED PROTEIN 74"/>
    <property type="match status" value="1"/>
</dbReference>
<dbReference type="PANTHER" id="PTHR22538">
    <property type="entry name" value="CILIA- AND FLAGELLA-ASSOCIATED PROTEIN 74"/>
    <property type="match status" value="1"/>
</dbReference>
<accession>A0A4W5L4P6</accession>